<dbReference type="Pfam" id="PF06953">
    <property type="entry name" value="ArsD"/>
    <property type="match status" value="1"/>
</dbReference>
<dbReference type="EMBL" id="JAWDIQ010000001">
    <property type="protein sequence ID" value="MDY0407374.1"/>
    <property type="molecule type" value="Genomic_DNA"/>
</dbReference>
<proteinExistence type="predicted"/>
<accession>A0ABU5CLX9</accession>
<evidence type="ECO:0000313" key="1">
    <source>
        <dbReference type="EMBL" id="MDY0407374.1"/>
    </source>
</evidence>
<dbReference type="Gene3D" id="3.40.30.10">
    <property type="entry name" value="Glutaredoxin"/>
    <property type="match status" value="1"/>
</dbReference>
<gene>
    <name evidence="1" type="primary">arsD</name>
    <name evidence="1" type="ORF">RWD45_00385</name>
</gene>
<dbReference type="RefSeq" id="WP_320379720.1">
    <property type="nucleotide sequence ID" value="NZ_JAWDIQ010000001.1"/>
</dbReference>
<organism evidence="1 2">
    <name type="scientific">Paracerasibacillus soli</name>
    <dbReference type="NCBI Taxonomy" id="480284"/>
    <lineage>
        <taxon>Bacteria</taxon>
        <taxon>Bacillati</taxon>
        <taxon>Bacillota</taxon>
        <taxon>Bacilli</taxon>
        <taxon>Bacillales</taxon>
        <taxon>Bacillaceae</taxon>
        <taxon>Paracerasibacillus</taxon>
    </lineage>
</organism>
<name>A0ABU5CLX9_9BACI</name>
<reference evidence="1 2" key="1">
    <citation type="submission" date="2023-10" db="EMBL/GenBank/DDBJ databases">
        <title>Virgibacillus soli CC-YMP-6 genome.</title>
        <authorList>
            <person name="Miliotis G."/>
            <person name="Sengupta P."/>
            <person name="Hameed A."/>
            <person name="Chuvochina M."/>
            <person name="Mcdonagh F."/>
            <person name="Simpson A.C."/>
            <person name="Singh N.K."/>
            <person name="Rekha P.D."/>
            <person name="Raman K."/>
            <person name="Hugenholtz P."/>
            <person name="Venkateswaran K."/>
        </authorList>
    </citation>
    <scope>NUCLEOTIDE SEQUENCE [LARGE SCALE GENOMIC DNA]</scope>
    <source>
        <strain evidence="1 2">CC-YMP-6</strain>
    </source>
</reference>
<evidence type="ECO:0000313" key="2">
    <source>
        <dbReference type="Proteomes" id="UP001275315"/>
    </source>
</evidence>
<comment type="caution">
    <text evidence="1">The sequence shown here is derived from an EMBL/GenBank/DDBJ whole genome shotgun (WGS) entry which is preliminary data.</text>
</comment>
<keyword evidence="2" id="KW-1185">Reference proteome</keyword>
<dbReference type="NCBIfam" id="NF033727">
    <property type="entry name" value="chaperon_ArsD"/>
    <property type="match status" value="1"/>
</dbReference>
<protein>
    <submittedName>
        <fullName evidence="1">Arsenite efflux transporter metallochaperone ArsD</fullName>
    </submittedName>
</protein>
<sequence length="128" mass="14088">MKKVEIFDPAMCCSTGVCGPGVDPNLTRVASTVYSLEQKGVDIKRFNLANDPAAFVDNETVNRILQEKGADALPITFLDGEVAKVGVYPTNKEFSEWLEVSAEELTQKPRVRVSVKLTKGESYNVYTV</sequence>
<dbReference type="InterPro" id="IPR010712">
    <property type="entry name" value="Arsenical-R_ArsD"/>
</dbReference>
<dbReference type="Proteomes" id="UP001275315">
    <property type="component" value="Unassembled WGS sequence"/>
</dbReference>